<feature type="transmembrane region" description="Helical" evidence="6">
    <location>
        <begin position="516"/>
        <end position="539"/>
    </location>
</feature>
<evidence type="ECO:0000313" key="8">
    <source>
        <dbReference type="Proteomes" id="UP000700596"/>
    </source>
</evidence>
<feature type="transmembrane region" description="Helical" evidence="6">
    <location>
        <begin position="273"/>
        <end position="291"/>
    </location>
</feature>
<reference evidence="7" key="1">
    <citation type="journal article" date="2021" name="Nat. Commun.">
        <title>Genetic determinants of endophytism in the Arabidopsis root mycobiome.</title>
        <authorList>
            <person name="Mesny F."/>
            <person name="Miyauchi S."/>
            <person name="Thiergart T."/>
            <person name="Pickel B."/>
            <person name="Atanasova L."/>
            <person name="Karlsson M."/>
            <person name="Huettel B."/>
            <person name="Barry K.W."/>
            <person name="Haridas S."/>
            <person name="Chen C."/>
            <person name="Bauer D."/>
            <person name="Andreopoulos W."/>
            <person name="Pangilinan J."/>
            <person name="LaButti K."/>
            <person name="Riley R."/>
            <person name="Lipzen A."/>
            <person name="Clum A."/>
            <person name="Drula E."/>
            <person name="Henrissat B."/>
            <person name="Kohler A."/>
            <person name="Grigoriev I.V."/>
            <person name="Martin F.M."/>
            <person name="Hacquard S."/>
        </authorList>
    </citation>
    <scope>NUCLEOTIDE SEQUENCE</scope>
    <source>
        <strain evidence="7">MPI-CAGE-CH-0243</strain>
    </source>
</reference>
<name>A0A9P9D3T8_9PLEO</name>
<dbReference type="Pfam" id="PF07690">
    <property type="entry name" value="MFS_1"/>
    <property type="match status" value="1"/>
</dbReference>
<keyword evidence="8" id="KW-1185">Reference proteome</keyword>
<dbReference type="EMBL" id="JAGMWT010000022">
    <property type="protein sequence ID" value="KAH7112088.1"/>
    <property type="molecule type" value="Genomic_DNA"/>
</dbReference>
<dbReference type="GO" id="GO:0022857">
    <property type="term" value="F:transmembrane transporter activity"/>
    <property type="evidence" value="ECO:0007669"/>
    <property type="project" value="InterPro"/>
</dbReference>
<evidence type="ECO:0000256" key="1">
    <source>
        <dbReference type="ARBA" id="ARBA00004141"/>
    </source>
</evidence>
<evidence type="ECO:0000256" key="6">
    <source>
        <dbReference type="SAM" id="Phobius"/>
    </source>
</evidence>
<comment type="caution">
    <text evidence="7">The sequence shown here is derived from an EMBL/GenBank/DDBJ whole genome shotgun (WGS) entry which is preliminary data.</text>
</comment>
<protein>
    <submittedName>
        <fullName evidence="7">Major facilitator superfamily domain-containing protein</fullName>
    </submittedName>
</protein>
<feature type="transmembrane region" description="Helical" evidence="6">
    <location>
        <begin position="151"/>
        <end position="170"/>
    </location>
</feature>
<dbReference type="PANTHER" id="PTHR23502">
    <property type="entry name" value="MAJOR FACILITATOR SUPERFAMILY"/>
    <property type="match status" value="1"/>
</dbReference>
<dbReference type="InterPro" id="IPR036259">
    <property type="entry name" value="MFS_trans_sf"/>
</dbReference>
<dbReference type="Gene3D" id="1.20.1250.20">
    <property type="entry name" value="MFS general substrate transporter like domains"/>
    <property type="match status" value="1"/>
</dbReference>
<proteinExistence type="predicted"/>
<evidence type="ECO:0000256" key="2">
    <source>
        <dbReference type="ARBA" id="ARBA00022692"/>
    </source>
</evidence>
<evidence type="ECO:0000256" key="4">
    <source>
        <dbReference type="ARBA" id="ARBA00023136"/>
    </source>
</evidence>
<dbReference type="PANTHER" id="PTHR23502:SF47">
    <property type="entry name" value="MAJOR FACILITATOR SUPERFAMILY (MFS) PROFILE DOMAIN-CONTAINING PROTEIN-RELATED"/>
    <property type="match status" value="1"/>
</dbReference>
<dbReference type="OrthoDB" id="268400at2759"/>
<keyword evidence="3 6" id="KW-1133">Transmembrane helix</keyword>
<feature type="transmembrane region" description="Helical" evidence="6">
    <location>
        <begin position="111"/>
        <end position="131"/>
    </location>
</feature>
<evidence type="ECO:0000313" key="7">
    <source>
        <dbReference type="EMBL" id="KAH7112088.1"/>
    </source>
</evidence>
<feature type="transmembrane region" description="Helical" evidence="6">
    <location>
        <begin position="206"/>
        <end position="229"/>
    </location>
</feature>
<dbReference type="GO" id="GO:0005886">
    <property type="term" value="C:plasma membrane"/>
    <property type="evidence" value="ECO:0007669"/>
    <property type="project" value="TreeGrafter"/>
</dbReference>
<feature type="transmembrane region" description="Helical" evidence="6">
    <location>
        <begin position="376"/>
        <end position="400"/>
    </location>
</feature>
<dbReference type="InterPro" id="IPR011701">
    <property type="entry name" value="MFS"/>
</dbReference>
<organism evidence="7 8">
    <name type="scientific">Dendryphion nanum</name>
    <dbReference type="NCBI Taxonomy" id="256645"/>
    <lineage>
        <taxon>Eukaryota</taxon>
        <taxon>Fungi</taxon>
        <taxon>Dikarya</taxon>
        <taxon>Ascomycota</taxon>
        <taxon>Pezizomycotina</taxon>
        <taxon>Dothideomycetes</taxon>
        <taxon>Pleosporomycetidae</taxon>
        <taxon>Pleosporales</taxon>
        <taxon>Torulaceae</taxon>
        <taxon>Dendryphion</taxon>
    </lineage>
</organism>
<dbReference type="SUPFAM" id="SSF103473">
    <property type="entry name" value="MFS general substrate transporter"/>
    <property type="match status" value="1"/>
</dbReference>
<dbReference type="AlphaFoldDB" id="A0A9P9D3T8"/>
<sequence>MSANSLQDPYPEVELAPPPRAHPLAEPRLISPLSHIANEEEEYERPPSFLPDPGARPKAKSLAGSVRAKKHESYNLASSNFLITSTGKRLNLPVPSNSKFDPLNWSAWKTAGAWVSVSFYSVVALTAAQAASVVLDGIQASFQSENVEPWLLKWLVTAPTLLMGLGCFLWIPLSIGLGRRPVLLVATITLLLALLGAGRAQTFSQLLVAVCFLGLCEGLALSLAFLMVIDMTYISQRPRGVALMWSISGCIGTSGVALVPVMSRHARNWRQFYYYWMIPALASLLFSFLLYPETYFKRPTVAFDGLIVLQSATEKLTVYQDVEQDSEIYRDLPEHPTRAGFAGFRDRLGLARSPFASWTSTFYCYIQICYCAANPLIFWVFITSSFNFASMMFIGATYARVLLKAPYNLPRDVVGTVNCASGTGSVFAFIVWCLIITRLMRRHRGAPEAEHYLVGYLHPVIFGALSSVLYGFAVENEWHWGFFYLAYGLNGFSFVSLMIANTLWVTEAFPRWAAPALAAVSGGCYLISFTMSFALVPWINAHGYKWVGIELMIFQIVGGSVALPVAFWGKNARQAIQGRWSDDRSGALRPL</sequence>
<accession>A0A9P9D3T8</accession>
<keyword evidence="2 6" id="KW-0812">Transmembrane</keyword>
<comment type="subcellular location">
    <subcellularLocation>
        <location evidence="1">Membrane</location>
        <topology evidence="1">Multi-pass membrane protein</topology>
    </subcellularLocation>
</comment>
<feature type="transmembrane region" description="Helical" evidence="6">
    <location>
        <begin position="551"/>
        <end position="569"/>
    </location>
</feature>
<feature type="transmembrane region" description="Helical" evidence="6">
    <location>
        <begin position="420"/>
        <end position="440"/>
    </location>
</feature>
<feature type="region of interest" description="Disordered" evidence="5">
    <location>
        <begin position="1"/>
        <end position="58"/>
    </location>
</feature>
<feature type="transmembrane region" description="Helical" evidence="6">
    <location>
        <begin position="241"/>
        <end position="261"/>
    </location>
</feature>
<evidence type="ECO:0000256" key="5">
    <source>
        <dbReference type="SAM" id="MobiDB-lite"/>
    </source>
</evidence>
<dbReference type="Proteomes" id="UP000700596">
    <property type="component" value="Unassembled WGS sequence"/>
</dbReference>
<feature type="transmembrane region" description="Helical" evidence="6">
    <location>
        <begin position="452"/>
        <end position="472"/>
    </location>
</feature>
<gene>
    <name evidence="7" type="ORF">B0J11DRAFT_186887</name>
</gene>
<evidence type="ECO:0000256" key="3">
    <source>
        <dbReference type="ARBA" id="ARBA00022989"/>
    </source>
</evidence>
<feature type="transmembrane region" description="Helical" evidence="6">
    <location>
        <begin position="182"/>
        <end position="200"/>
    </location>
</feature>
<keyword evidence="4 6" id="KW-0472">Membrane</keyword>
<feature type="transmembrane region" description="Helical" evidence="6">
    <location>
        <begin position="484"/>
        <end position="504"/>
    </location>
</feature>